<organism evidence="1 2">
    <name type="scientific">Curtobacterium poinsettiae</name>
    <dbReference type="NCBI Taxonomy" id="159612"/>
    <lineage>
        <taxon>Bacteria</taxon>
        <taxon>Bacillati</taxon>
        <taxon>Actinomycetota</taxon>
        <taxon>Actinomycetes</taxon>
        <taxon>Micrococcales</taxon>
        <taxon>Microbacteriaceae</taxon>
        <taxon>Curtobacterium</taxon>
    </lineage>
</organism>
<dbReference type="RefSeq" id="WP_262137695.1">
    <property type="nucleotide sequence ID" value="NZ_CP106879.1"/>
</dbReference>
<gene>
    <name evidence="1" type="ORF">OE229_09675</name>
</gene>
<evidence type="ECO:0000313" key="1">
    <source>
        <dbReference type="EMBL" id="UYC79424.1"/>
    </source>
</evidence>
<protein>
    <submittedName>
        <fullName evidence="1">Uncharacterized protein</fullName>
    </submittedName>
</protein>
<dbReference type="Proteomes" id="UP001062223">
    <property type="component" value="Chromosome"/>
</dbReference>
<sequence>MREEVVVVVGGWEHDCCGPAYERETTAAFTAYGRTPRFAESRHHDDPFGITVFRGRVADLFVVAEDGTRIPVHRIPSGRALGGSDPDDDGHLEAPWTGERIEIESDTFEIVVDVHVPGSGSGRAKRQ</sequence>
<dbReference type="EMBL" id="CP106879">
    <property type="protein sequence ID" value="UYC79424.1"/>
    <property type="molecule type" value="Genomic_DNA"/>
</dbReference>
<name>A0A9Q9P5C3_9MICO</name>
<dbReference type="AlphaFoldDB" id="A0A9Q9P5C3"/>
<accession>A0A9Q9P5C3</accession>
<evidence type="ECO:0000313" key="2">
    <source>
        <dbReference type="Proteomes" id="UP001062223"/>
    </source>
</evidence>
<proteinExistence type="predicted"/>
<dbReference type="KEGG" id="cpoi:OE229_09675"/>
<reference evidence="1" key="1">
    <citation type="submission" date="2022-09" db="EMBL/GenBank/DDBJ databases">
        <title>Taxonomy of Curtobacterium flaccumfaciens.</title>
        <authorList>
            <person name="Osdaghi E."/>
            <person name="Taghavi S.M."/>
            <person name="Hamidizade M."/>
            <person name="Abachi H."/>
            <person name="Fazliarab A."/>
            <person name="Baeyen S."/>
            <person name="Portier P."/>
            <person name="Van Vaerenbergh J."/>
            <person name="Jacques M.-A."/>
        </authorList>
    </citation>
    <scope>NUCLEOTIDE SEQUENCE</scope>
    <source>
        <strain evidence="1">AGQB46</strain>
    </source>
</reference>